<proteinExistence type="predicted"/>
<sequence>MISAEERKSLPGYLFRGCSEAEGPKRLQTIGEIVKLPQKLRECWEIPLPGPERRGRGSSIAKGTVFQECLCCPSFSPSPAFAFCLTVWRTLGYLANKNNQTESRAERRTKRQRNEGRVTAGVYGVRWKATPYDQTLCLLQPLVSSLLTSVFRHLKTVDQMKACVRPSNDFTTAVLFTPAPPSANKFAFKTTASLTLKNETHMGWRRW</sequence>
<keyword evidence="2" id="KW-1185">Reference proteome</keyword>
<evidence type="ECO:0000313" key="2">
    <source>
        <dbReference type="Proteomes" id="UP001152622"/>
    </source>
</evidence>
<evidence type="ECO:0000313" key="1">
    <source>
        <dbReference type="EMBL" id="KAJ8369853.1"/>
    </source>
</evidence>
<protein>
    <submittedName>
        <fullName evidence="1">Uncharacterized protein</fullName>
    </submittedName>
</protein>
<organism evidence="1 2">
    <name type="scientific">Synaphobranchus kaupii</name>
    <name type="common">Kaup's arrowtooth eel</name>
    <dbReference type="NCBI Taxonomy" id="118154"/>
    <lineage>
        <taxon>Eukaryota</taxon>
        <taxon>Metazoa</taxon>
        <taxon>Chordata</taxon>
        <taxon>Craniata</taxon>
        <taxon>Vertebrata</taxon>
        <taxon>Euteleostomi</taxon>
        <taxon>Actinopterygii</taxon>
        <taxon>Neopterygii</taxon>
        <taxon>Teleostei</taxon>
        <taxon>Anguilliformes</taxon>
        <taxon>Synaphobranchidae</taxon>
        <taxon>Synaphobranchus</taxon>
    </lineage>
</organism>
<dbReference type="Proteomes" id="UP001152622">
    <property type="component" value="Chromosome 3"/>
</dbReference>
<dbReference type="AlphaFoldDB" id="A0A9Q1FYY3"/>
<dbReference type="EMBL" id="JAINUF010000003">
    <property type="protein sequence ID" value="KAJ8369853.1"/>
    <property type="molecule type" value="Genomic_DNA"/>
</dbReference>
<comment type="caution">
    <text evidence="1">The sequence shown here is derived from an EMBL/GenBank/DDBJ whole genome shotgun (WGS) entry which is preliminary data.</text>
</comment>
<gene>
    <name evidence="1" type="ORF">SKAU_G00098810</name>
</gene>
<name>A0A9Q1FYY3_SYNKA</name>
<reference evidence="1" key="1">
    <citation type="journal article" date="2023" name="Science">
        <title>Genome structures resolve the early diversification of teleost fishes.</title>
        <authorList>
            <person name="Parey E."/>
            <person name="Louis A."/>
            <person name="Montfort J."/>
            <person name="Bouchez O."/>
            <person name="Roques C."/>
            <person name="Iampietro C."/>
            <person name="Lluch J."/>
            <person name="Castinel A."/>
            <person name="Donnadieu C."/>
            <person name="Desvignes T."/>
            <person name="Floi Bucao C."/>
            <person name="Jouanno E."/>
            <person name="Wen M."/>
            <person name="Mejri S."/>
            <person name="Dirks R."/>
            <person name="Jansen H."/>
            <person name="Henkel C."/>
            <person name="Chen W.J."/>
            <person name="Zahm M."/>
            <person name="Cabau C."/>
            <person name="Klopp C."/>
            <person name="Thompson A.W."/>
            <person name="Robinson-Rechavi M."/>
            <person name="Braasch I."/>
            <person name="Lecointre G."/>
            <person name="Bobe J."/>
            <person name="Postlethwait J.H."/>
            <person name="Berthelot C."/>
            <person name="Roest Crollius H."/>
            <person name="Guiguen Y."/>
        </authorList>
    </citation>
    <scope>NUCLEOTIDE SEQUENCE</scope>
    <source>
        <strain evidence="1">WJC10195</strain>
    </source>
</reference>
<accession>A0A9Q1FYY3</accession>